<evidence type="ECO:0000256" key="10">
    <source>
        <dbReference type="SAM" id="MobiDB-lite"/>
    </source>
</evidence>
<evidence type="ECO:0000259" key="11">
    <source>
        <dbReference type="SMART" id="SM00382"/>
    </source>
</evidence>
<dbReference type="GO" id="GO:0016887">
    <property type="term" value="F:ATP hydrolysis activity"/>
    <property type="evidence" value="ECO:0007669"/>
    <property type="project" value="RHEA"/>
</dbReference>
<comment type="catalytic activity">
    <reaction evidence="9">
        <text>ATP + H2O = ADP + phosphate + H(+)</text>
        <dbReference type="Rhea" id="RHEA:13065"/>
        <dbReference type="ChEBI" id="CHEBI:15377"/>
        <dbReference type="ChEBI" id="CHEBI:15378"/>
        <dbReference type="ChEBI" id="CHEBI:30616"/>
        <dbReference type="ChEBI" id="CHEBI:43474"/>
        <dbReference type="ChEBI" id="CHEBI:456216"/>
    </reaction>
</comment>
<feature type="binding site" evidence="9">
    <location>
        <position position="74"/>
    </location>
    <ligand>
        <name>ATP</name>
        <dbReference type="ChEBI" id="CHEBI:30616"/>
    </ligand>
</feature>
<feature type="binding site" evidence="9">
    <location>
        <position position="193"/>
    </location>
    <ligand>
        <name>ATP</name>
        <dbReference type="ChEBI" id="CHEBI:30616"/>
    </ligand>
</feature>
<comment type="domain">
    <text evidence="9">Has 3 domains, the large (RuvB-L) and small ATPase (RuvB-S) domains and the C-terminal head (RuvB-H) domain. The head domain binds DNA, while the ATPase domains jointly bind ATP, ADP or are empty depending on the state of the subunit in the translocation cycle. During a single DNA translocation step the structure of each domain remains the same, but their relative positions change.</text>
</comment>
<dbReference type="GO" id="GO:0006310">
    <property type="term" value="P:DNA recombination"/>
    <property type="evidence" value="ECO:0007669"/>
    <property type="project" value="UniProtKB-UniRule"/>
</dbReference>
<keyword evidence="2 9" id="KW-0547">Nucleotide-binding</keyword>
<dbReference type="InterPro" id="IPR027417">
    <property type="entry name" value="P-loop_NTPase"/>
</dbReference>
<dbReference type="GO" id="GO:0005737">
    <property type="term" value="C:cytoplasm"/>
    <property type="evidence" value="ECO:0007669"/>
    <property type="project" value="UniProtKB-SubCell"/>
</dbReference>
<dbReference type="KEGG" id="lpav:PLANPX_5053"/>
<evidence type="ECO:0000256" key="2">
    <source>
        <dbReference type="ARBA" id="ARBA00022741"/>
    </source>
</evidence>
<dbReference type="InterPro" id="IPR008823">
    <property type="entry name" value="RuvB_wg_C"/>
</dbReference>
<keyword evidence="5 9" id="KW-0067">ATP-binding</keyword>
<gene>
    <name evidence="9" type="primary">ruvB</name>
    <name evidence="12" type="ORF">PLANPX_5053</name>
</gene>
<name>A0A5K7XK00_9BACT</name>
<dbReference type="CDD" id="cd00009">
    <property type="entry name" value="AAA"/>
    <property type="match status" value="1"/>
</dbReference>
<dbReference type="HAMAP" id="MF_00016">
    <property type="entry name" value="DNA_HJ_migration_RuvB"/>
    <property type="match status" value="1"/>
</dbReference>
<comment type="function">
    <text evidence="9">The RuvA-RuvB-RuvC complex processes Holliday junction (HJ) DNA during genetic recombination and DNA repair, while the RuvA-RuvB complex plays an important role in the rescue of blocked DNA replication forks via replication fork reversal (RFR). RuvA specifically binds to HJ cruciform DNA, conferring on it an open structure. The RuvB hexamer acts as an ATP-dependent pump, pulling dsDNA into and through the RuvAB complex. RuvB forms 2 homohexamers on either side of HJ DNA bound by 1 or 2 RuvA tetramers; 4 subunits per hexamer contact DNA at a time. Coordinated motions by a converter formed by DNA-disengaged RuvB subunits stimulates ATP hydrolysis and nucleotide exchange. Immobilization of the converter enables RuvB to convert the ATP-contained energy into a lever motion, pulling 2 nucleotides of DNA out of the RuvA tetramer per ATP hydrolyzed, thus driving DNA branch migration. The RuvB motors rotate together with the DNA substrate, which together with the progressing nucleotide cycle form the mechanistic basis for DNA recombination by continuous HJ branch migration. Branch migration allows RuvC to scan DNA until it finds its consensus sequence, where it cleaves and resolves cruciform DNA.</text>
</comment>
<accession>A0A5K7XK00</accession>
<dbReference type="PANTHER" id="PTHR42848">
    <property type="match status" value="1"/>
</dbReference>
<feature type="binding site" evidence="9">
    <location>
        <position position="78"/>
    </location>
    <ligand>
        <name>Mg(2+)</name>
        <dbReference type="ChEBI" id="CHEBI:18420"/>
    </ligand>
</feature>
<dbReference type="InterPro" id="IPR036388">
    <property type="entry name" value="WH-like_DNA-bd_sf"/>
</dbReference>
<evidence type="ECO:0000256" key="8">
    <source>
        <dbReference type="ARBA" id="ARBA00023204"/>
    </source>
</evidence>
<evidence type="ECO:0000256" key="1">
    <source>
        <dbReference type="ARBA" id="ARBA00022490"/>
    </source>
</evidence>
<keyword evidence="7 9" id="KW-0233">DNA recombination</keyword>
<evidence type="ECO:0000313" key="12">
    <source>
        <dbReference type="EMBL" id="BBO35441.1"/>
    </source>
</evidence>
<dbReference type="PANTHER" id="PTHR42848:SF1">
    <property type="entry name" value="HOLLIDAY JUNCTION BRANCH MIGRATION COMPLEX SUBUNIT RUVB"/>
    <property type="match status" value="1"/>
</dbReference>
<dbReference type="SUPFAM" id="SSF52540">
    <property type="entry name" value="P-loop containing nucleoside triphosphate hydrolases"/>
    <property type="match status" value="1"/>
</dbReference>
<feature type="binding site" evidence="9">
    <location>
        <position position="78"/>
    </location>
    <ligand>
        <name>ATP</name>
        <dbReference type="ChEBI" id="CHEBI:30616"/>
    </ligand>
</feature>
<evidence type="ECO:0000256" key="6">
    <source>
        <dbReference type="ARBA" id="ARBA00023125"/>
    </source>
</evidence>
<dbReference type="InterPro" id="IPR041445">
    <property type="entry name" value="AAA_lid_4"/>
</dbReference>
<dbReference type="GO" id="GO:0009378">
    <property type="term" value="F:four-way junction helicase activity"/>
    <property type="evidence" value="ECO:0007669"/>
    <property type="project" value="InterPro"/>
</dbReference>
<dbReference type="Proteomes" id="UP000326837">
    <property type="component" value="Chromosome"/>
</dbReference>
<evidence type="ECO:0000313" key="13">
    <source>
        <dbReference type="Proteomes" id="UP000326837"/>
    </source>
</evidence>
<feature type="binding site" evidence="9">
    <location>
        <position position="32"/>
    </location>
    <ligand>
        <name>ATP</name>
        <dbReference type="ChEBI" id="CHEBI:30616"/>
    </ligand>
</feature>
<feature type="compositionally biased region" description="Basic and acidic residues" evidence="10">
    <location>
        <begin position="352"/>
        <end position="364"/>
    </location>
</feature>
<dbReference type="Gene3D" id="3.40.50.300">
    <property type="entry name" value="P-loop containing nucleotide triphosphate hydrolases"/>
    <property type="match status" value="1"/>
</dbReference>
<dbReference type="RefSeq" id="WP_152100823.1">
    <property type="nucleotide sequence ID" value="NZ_AP021861.1"/>
</dbReference>
<dbReference type="EMBL" id="AP021861">
    <property type="protein sequence ID" value="BBO35441.1"/>
    <property type="molecule type" value="Genomic_DNA"/>
</dbReference>
<sequence>MSREPIISSDDAFEPDEPSGYTPLGREDDQVLRPQRMEDMVGQREVYERLMIAVDAARIRQETLGHILLDGPPGLGKTTFATCIPRALDVPLQIASGAALSAPKDLLPYLTNAQEGSVLFIDEIHRLPKAVEEFMYPAMEDFRIDITLGEGVSARTVNMALRPFTIIGATTRSGLLSAPLRDRFQVREHLDFYSHEELTEITRRNARKLRVEIDDEAALKIAICSRGTPRITNNRLRWVRDYATTKAAGKITLPVAEAALGMLGVDPLGLDPQDRKYMETILRVFHGGPAGVEAIAHTLNLAVDTLTDEVEPFLLRSELVVRTPRGRKLTAKGYEHLGVSPDAVINGGRPRRGNDDSDRPLFAE</sequence>
<feature type="binding site" evidence="9">
    <location>
        <position position="327"/>
    </location>
    <ligand>
        <name>DNA</name>
        <dbReference type="ChEBI" id="CHEBI:16991"/>
    </ligand>
</feature>
<dbReference type="Pfam" id="PF17864">
    <property type="entry name" value="AAA_lid_4"/>
    <property type="match status" value="1"/>
</dbReference>
<dbReference type="InterPro" id="IPR003593">
    <property type="entry name" value="AAA+_ATPase"/>
</dbReference>
<dbReference type="GO" id="GO:0006281">
    <property type="term" value="P:DNA repair"/>
    <property type="evidence" value="ECO:0007669"/>
    <property type="project" value="UniProtKB-UniRule"/>
</dbReference>
<protein>
    <recommendedName>
        <fullName evidence="9">Holliday junction branch migration complex subunit RuvB</fullName>
        <ecNumber evidence="9">3.6.4.-</ecNumber>
    </recommendedName>
</protein>
<feature type="binding site" evidence="9">
    <location>
        <position position="79"/>
    </location>
    <ligand>
        <name>ATP</name>
        <dbReference type="ChEBI" id="CHEBI:30616"/>
    </ligand>
</feature>
<comment type="caution">
    <text evidence="9">Lacks conserved residue(s) required for the propagation of feature annotation.</text>
</comment>
<comment type="similarity">
    <text evidence="9">Belongs to the RuvB family.</text>
</comment>
<feature type="binding site" evidence="9">
    <location>
        <position position="322"/>
    </location>
    <ligand>
        <name>DNA</name>
        <dbReference type="ChEBI" id="CHEBI:16991"/>
    </ligand>
</feature>
<dbReference type="Pfam" id="PF05491">
    <property type="entry name" value="WHD_RuvB"/>
    <property type="match status" value="1"/>
</dbReference>
<feature type="region of interest" description="Disordered" evidence="10">
    <location>
        <begin position="1"/>
        <end position="28"/>
    </location>
</feature>
<evidence type="ECO:0000256" key="5">
    <source>
        <dbReference type="ARBA" id="ARBA00022840"/>
    </source>
</evidence>
<comment type="subcellular location">
    <subcellularLocation>
        <location evidence="9">Cytoplasm</location>
    </subcellularLocation>
</comment>
<feature type="domain" description="AAA+ ATPase" evidence="11">
    <location>
        <begin position="63"/>
        <end position="194"/>
    </location>
</feature>
<organism evidence="12 13">
    <name type="scientific">Lacipirellula parvula</name>
    <dbReference type="NCBI Taxonomy" id="2650471"/>
    <lineage>
        <taxon>Bacteria</taxon>
        <taxon>Pseudomonadati</taxon>
        <taxon>Planctomycetota</taxon>
        <taxon>Planctomycetia</taxon>
        <taxon>Pirellulales</taxon>
        <taxon>Lacipirellulaceae</taxon>
        <taxon>Lacipirellula</taxon>
    </lineage>
</organism>
<dbReference type="NCBIfam" id="NF000868">
    <property type="entry name" value="PRK00080.1"/>
    <property type="match status" value="1"/>
</dbReference>
<dbReference type="InterPro" id="IPR008824">
    <property type="entry name" value="RuvB-like_N"/>
</dbReference>
<dbReference type="AlphaFoldDB" id="A0A5K7XK00"/>
<dbReference type="NCBIfam" id="TIGR00635">
    <property type="entry name" value="ruvB"/>
    <property type="match status" value="1"/>
</dbReference>
<evidence type="ECO:0000256" key="4">
    <source>
        <dbReference type="ARBA" id="ARBA00022801"/>
    </source>
</evidence>
<comment type="subunit">
    <text evidence="9">Homohexamer. Forms an RuvA(8)-RuvB(12)-Holliday junction (HJ) complex. HJ DNA is sandwiched between 2 RuvA tetramers; dsDNA enters through RuvA and exits via RuvB. An RuvB hexamer assembles on each DNA strand where it exits the tetramer. Each RuvB hexamer is contacted by two RuvA subunits (via domain III) on 2 adjacent RuvB subunits; this complex drives branch migration. In the full resolvosome a probable DNA-RuvA(4)-RuvB(12)-RuvC(2) complex forms which resolves the HJ.</text>
</comment>
<dbReference type="EC" id="3.6.4.-" evidence="9"/>
<keyword evidence="3 9" id="KW-0227">DNA damage</keyword>
<dbReference type="SMART" id="SM00382">
    <property type="entry name" value="AAA"/>
    <property type="match status" value="1"/>
</dbReference>
<dbReference type="InterPro" id="IPR004605">
    <property type="entry name" value="DNA_helicase_Holl-junc_RuvB"/>
</dbReference>
<feature type="binding site" evidence="9">
    <location>
        <position position="33"/>
    </location>
    <ligand>
        <name>ATP</name>
        <dbReference type="ChEBI" id="CHEBI:30616"/>
    </ligand>
</feature>
<evidence type="ECO:0000256" key="9">
    <source>
        <dbReference type="HAMAP-Rule" id="MF_00016"/>
    </source>
</evidence>
<feature type="region of interest" description="Head domain (RuvB-H)" evidence="9">
    <location>
        <begin position="267"/>
        <end position="364"/>
    </location>
</feature>
<evidence type="ECO:0000256" key="3">
    <source>
        <dbReference type="ARBA" id="ARBA00022763"/>
    </source>
</evidence>
<dbReference type="Gene3D" id="1.10.10.10">
    <property type="entry name" value="Winged helix-like DNA-binding domain superfamily/Winged helix DNA-binding domain"/>
    <property type="match status" value="1"/>
</dbReference>
<feature type="binding site" evidence="9">
    <location>
        <begin position="140"/>
        <end position="142"/>
    </location>
    <ligand>
        <name>ATP</name>
        <dbReference type="ChEBI" id="CHEBI:30616"/>
    </ligand>
</feature>
<dbReference type="GO" id="GO:0005524">
    <property type="term" value="F:ATP binding"/>
    <property type="evidence" value="ECO:0007669"/>
    <property type="project" value="UniProtKB-UniRule"/>
</dbReference>
<keyword evidence="13" id="KW-1185">Reference proteome</keyword>
<dbReference type="GO" id="GO:0048476">
    <property type="term" value="C:Holliday junction resolvase complex"/>
    <property type="evidence" value="ECO:0007669"/>
    <property type="project" value="UniProtKB-UniRule"/>
</dbReference>
<keyword evidence="1 9" id="KW-0963">Cytoplasm</keyword>
<keyword evidence="12" id="KW-0347">Helicase</keyword>
<dbReference type="SUPFAM" id="SSF46785">
    <property type="entry name" value="Winged helix' DNA-binding domain"/>
    <property type="match status" value="1"/>
</dbReference>
<reference evidence="13" key="1">
    <citation type="submission" date="2019-10" db="EMBL/GenBank/DDBJ databases">
        <title>Lacipirellula parvula gen. nov., sp. nov., representing a lineage of planctomycetes widespread in freshwater anoxic habitats, and description of the family Lacipirellulaceae.</title>
        <authorList>
            <person name="Dedysh S.N."/>
            <person name="Kulichevskaya I.S."/>
            <person name="Beletsky A.V."/>
            <person name="Rakitin A.L."/>
            <person name="Mardanov A.V."/>
            <person name="Ivanova A.A."/>
            <person name="Saltykova V.X."/>
            <person name="Rijpstra W.I.C."/>
            <person name="Sinninghe Damste J.S."/>
            <person name="Ravin N.V."/>
        </authorList>
    </citation>
    <scope>NUCLEOTIDE SEQUENCE [LARGE SCALE GENOMIC DNA]</scope>
    <source>
        <strain evidence="13">PX69</strain>
    </source>
</reference>
<feature type="region of interest" description="Disordered" evidence="10">
    <location>
        <begin position="340"/>
        <end position="364"/>
    </location>
</feature>
<dbReference type="InterPro" id="IPR036390">
    <property type="entry name" value="WH_DNA-bd_sf"/>
</dbReference>
<dbReference type="GO" id="GO:0000400">
    <property type="term" value="F:four-way junction DNA binding"/>
    <property type="evidence" value="ECO:0007669"/>
    <property type="project" value="UniProtKB-UniRule"/>
</dbReference>
<dbReference type="Gene3D" id="1.10.8.60">
    <property type="match status" value="1"/>
</dbReference>
<feature type="binding site" evidence="9">
    <location>
        <position position="77"/>
    </location>
    <ligand>
        <name>ATP</name>
        <dbReference type="ChEBI" id="CHEBI:30616"/>
    </ligand>
</feature>
<feature type="region of interest" description="Small ATPAse domain (RuvB-S)" evidence="9">
    <location>
        <begin position="194"/>
        <end position="264"/>
    </location>
</feature>
<keyword evidence="8 9" id="KW-0234">DNA repair</keyword>
<keyword evidence="6 9" id="KW-0238">DNA-binding</keyword>
<feature type="binding site" evidence="9">
    <location>
        <position position="183"/>
    </location>
    <ligand>
        <name>ATP</name>
        <dbReference type="ChEBI" id="CHEBI:30616"/>
    </ligand>
</feature>
<feature type="binding site" evidence="9">
    <location>
        <position position="230"/>
    </location>
    <ligand>
        <name>ATP</name>
        <dbReference type="ChEBI" id="CHEBI:30616"/>
    </ligand>
</feature>
<dbReference type="Pfam" id="PF05496">
    <property type="entry name" value="RuvB_N"/>
    <property type="match status" value="1"/>
</dbReference>
<keyword evidence="4 9" id="KW-0378">Hydrolase</keyword>
<evidence type="ECO:0000256" key="7">
    <source>
        <dbReference type="ARBA" id="ARBA00023172"/>
    </source>
</evidence>
<proteinExistence type="inferred from homology"/>